<dbReference type="InterPro" id="IPR046347">
    <property type="entry name" value="bZIP_sf"/>
</dbReference>
<dbReference type="AlphaFoldDB" id="X0KPS3"/>
<dbReference type="HOGENOM" id="CLU_073365_0_0_1"/>
<dbReference type="Pfam" id="PF07716">
    <property type="entry name" value="bZIP_2"/>
    <property type="match status" value="1"/>
</dbReference>
<reference evidence="3" key="1">
    <citation type="submission" date="2011-11" db="EMBL/GenBank/DDBJ databases">
        <title>The Genome Sequence of Fusarium oxysporum Cotton.</title>
        <authorList>
            <consortium name="The Broad Institute Genome Sequencing Platform"/>
            <person name="Ma L.-J."/>
            <person name="Gale L.R."/>
            <person name="Schwartz D.C."/>
            <person name="Zhou S."/>
            <person name="Corby-Kistler H."/>
            <person name="Young S.K."/>
            <person name="Zeng Q."/>
            <person name="Gargeya S."/>
            <person name="Fitzgerald M."/>
            <person name="Haas B."/>
            <person name="Abouelleil A."/>
            <person name="Alvarado L."/>
            <person name="Arachchi H.M."/>
            <person name="Berlin A."/>
            <person name="Brown A."/>
            <person name="Chapman S.B."/>
            <person name="Chen Z."/>
            <person name="Dunbar C."/>
            <person name="Freedman E."/>
            <person name="Gearin G."/>
            <person name="Goldberg J."/>
            <person name="Griggs A."/>
            <person name="Gujja S."/>
            <person name="Heiman D."/>
            <person name="Howarth C."/>
            <person name="Larson L."/>
            <person name="Lui A."/>
            <person name="MacDonald P.J.P."/>
            <person name="Montmayeur A."/>
            <person name="Murphy C."/>
            <person name="Neiman D."/>
            <person name="Pearson M."/>
            <person name="Priest M."/>
            <person name="Roberts A."/>
            <person name="Saif S."/>
            <person name="Shea T."/>
            <person name="Shenoy N."/>
            <person name="Sisk P."/>
            <person name="Stolte C."/>
            <person name="Sykes S."/>
            <person name="Wortman J."/>
            <person name="Nusbaum C."/>
            <person name="Birren B."/>
        </authorList>
    </citation>
    <scope>NUCLEOTIDE SEQUENCE [LARGE SCALE GENOMIC DNA]</scope>
    <source>
        <strain evidence="3">25433</strain>
    </source>
</reference>
<dbReference type="EMBL" id="JH658018">
    <property type="protein sequence ID" value="EXM15619.1"/>
    <property type="molecule type" value="Genomic_DNA"/>
</dbReference>
<dbReference type="Proteomes" id="UP000030701">
    <property type="component" value="Unassembled WGS sequence"/>
</dbReference>
<feature type="domain" description="BZIP" evidence="2">
    <location>
        <begin position="163"/>
        <end position="178"/>
    </location>
</feature>
<accession>X0KPS3</accession>
<dbReference type="OrthoDB" id="295274at2759"/>
<dbReference type="InterPro" id="IPR004827">
    <property type="entry name" value="bZIP"/>
</dbReference>
<dbReference type="SMART" id="SM00338">
    <property type="entry name" value="BRLZ"/>
    <property type="match status" value="1"/>
</dbReference>
<name>X0KPS3_FUSOX</name>
<dbReference type="GO" id="GO:0003700">
    <property type="term" value="F:DNA-binding transcription factor activity"/>
    <property type="evidence" value="ECO:0007669"/>
    <property type="project" value="InterPro"/>
</dbReference>
<protein>
    <recommendedName>
        <fullName evidence="2">BZIP domain-containing protein</fullName>
    </recommendedName>
</protein>
<feature type="compositionally biased region" description="Basic residues" evidence="1">
    <location>
        <begin position="132"/>
        <end position="144"/>
    </location>
</feature>
<sequence length="257" mass="30025">MGGDSTFATSYTPQSLLWEQWWPSNQLVPFGSSEDKRSTASDVYTLTDDWQYTKMNCTNPWNGLNPVVEDVPLFPAFEDGISKESLDQGYWHSPSLQRTPDRKTNCYSDNLKSRKPSKRPPLGDRDINPQTMKKRKYSPVRRTNHTSSNGTHPAQQDNDRMKRIRERNRIASNKLRFKHREEQQGLESSKQDLERIHRDLSTCVADLTFEVYELKMQLLQQSGCNCILMQNYLIHESGRYIQALKEKSQREALHRRL</sequence>
<evidence type="ECO:0000313" key="3">
    <source>
        <dbReference type="EMBL" id="EXM15619.1"/>
    </source>
</evidence>
<feature type="compositionally biased region" description="Polar residues" evidence="1">
    <location>
        <begin position="145"/>
        <end position="156"/>
    </location>
</feature>
<organism evidence="3">
    <name type="scientific">Fusarium oxysporum f. sp. vasinfectum 25433</name>
    <dbReference type="NCBI Taxonomy" id="1089449"/>
    <lineage>
        <taxon>Eukaryota</taxon>
        <taxon>Fungi</taxon>
        <taxon>Dikarya</taxon>
        <taxon>Ascomycota</taxon>
        <taxon>Pezizomycotina</taxon>
        <taxon>Sordariomycetes</taxon>
        <taxon>Hypocreomycetidae</taxon>
        <taxon>Hypocreales</taxon>
        <taxon>Nectriaceae</taxon>
        <taxon>Fusarium</taxon>
        <taxon>Fusarium oxysporum species complex</taxon>
    </lineage>
</organism>
<gene>
    <name evidence="3" type="ORF">FOTG_16060</name>
</gene>
<reference evidence="3" key="2">
    <citation type="submission" date="2012-05" db="EMBL/GenBank/DDBJ databases">
        <title>The Genome Annotation of Fusarium oxysporum Cotton.</title>
        <authorList>
            <consortium name="The Broad Institute Genomics Platform"/>
            <person name="Ma L.-J."/>
            <person name="Corby-Kistler H."/>
            <person name="Broz K."/>
            <person name="Gale L.R."/>
            <person name="Jonkers W."/>
            <person name="O'Donnell K."/>
            <person name="Ploetz R."/>
            <person name="Steinberg C."/>
            <person name="Schwartz D.C."/>
            <person name="VanEtten H."/>
            <person name="Zhou S."/>
            <person name="Young S.K."/>
            <person name="Zeng Q."/>
            <person name="Gargeya S."/>
            <person name="Fitzgerald M."/>
            <person name="Abouelleil A."/>
            <person name="Alvarado L."/>
            <person name="Chapman S.B."/>
            <person name="Gainer-Dewar J."/>
            <person name="Goldberg J."/>
            <person name="Griggs A."/>
            <person name="Gujja S."/>
            <person name="Hansen M."/>
            <person name="Howarth C."/>
            <person name="Imamovic A."/>
            <person name="Ireland A."/>
            <person name="Larimer J."/>
            <person name="McCowan C."/>
            <person name="Murphy C."/>
            <person name="Pearson M."/>
            <person name="Poon T.W."/>
            <person name="Priest M."/>
            <person name="Roberts A."/>
            <person name="Saif S."/>
            <person name="Shea T."/>
            <person name="Sykes S."/>
            <person name="Wortman J."/>
            <person name="Nusbaum C."/>
            <person name="Birren B."/>
        </authorList>
    </citation>
    <scope>NUCLEOTIDE SEQUENCE</scope>
    <source>
        <strain evidence="3">25433</strain>
    </source>
</reference>
<evidence type="ECO:0000256" key="1">
    <source>
        <dbReference type="SAM" id="MobiDB-lite"/>
    </source>
</evidence>
<dbReference type="CDD" id="cd14687">
    <property type="entry name" value="bZIP_ATF2"/>
    <property type="match status" value="1"/>
</dbReference>
<evidence type="ECO:0000259" key="2">
    <source>
        <dbReference type="PROSITE" id="PS00036"/>
    </source>
</evidence>
<dbReference type="PROSITE" id="PS00036">
    <property type="entry name" value="BZIP_BASIC"/>
    <property type="match status" value="1"/>
</dbReference>
<dbReference type="SUPFAM" id="SSF57959">
    <property type="entry name" value="Leucine zipper domain"/>
    <property type="match status" value="1"/>
</dbReference>
<proteinExistence type="predicted"/>
<dbReference type="Gene3D" id="1.20.5.170">
    <property type="match status" value="1"/>
</dbReference>
<feature type="region of interest" description="Disordered" evidence="1">
    <location>
        <begin position="88"/>
        <end position="163"/>
    </location>
</feature>